<protein>
    <submittedName>
        <fullName evidence="1">Uncharacterized protein</fullName>
    </submittedName>
</protein>
<evidence type="ECO:0000313" key="1">
    <source>
        <dbReference type="EMBL" id="EHK25323.1"/>
    </source>
</evidence>
<dbReference type="EMBL" id="ABDF02000003">
    <property type="protein sequence ID" value="EHK25323.1"/>
    <property type="molecule type" value="Genomic_DNA"/>
</dbReference>
<accession>G9MIK6</accession>
<gene>
    <name evidence="1" type="ORF">TRIVIDRAFT_219096</name>
</gene>
<dbReference type="Proteomes" id="UP000007115">
    <property type="component" value="Unassembled WGS sequence"/>
</dbReference>
<keyword evidence="2" id="KW-1185">Reference proteome</keyword>
<evidence type="ECO:0000313" key="2">
    <source>
        <dbReference type="Proteomes" id="UP000007115"/>
    </source>
</evidence>
<dbReference type="HOGENOM" id="CLU_1610995_0_0_1"/>
<dbReference type="AlphaFoldDB" id="G9MIK6"/>
<dbReference type="InParanoid" id="G9MIK6"/>
<proteinExistence type="predicted"/>
<organism evidence="1 2">
    <name type="scientific">Hypocrea virens (strain Gv29-8 / FGSC 10586)</name>
    <name type="common">Gliocladium virens</name>
    <name type="synonym">Trichoderma virens</name>
    <dbReference type="NCBI Taxonomy" id="413071"/>
    <lineage>
        <taxon>Eukaryota</taxon>
        <taxon>Fungi</taxon>
        <taxon>Dikarya</taxon>
        <taxon>Ascomycota</taxon>
        <taxon>Pezizomycotina</taxon>
        <taxon>Sordariomycetes</taxon>
        <taxon>Hypocreomycetidae</taxon>
        <taxon>Hypocreales</taxon>
        <taxon>Hypocreaceae</taxon>
        <taxon>Trichoderma</taxon>
    </lineage>
</organism>
<dbReference type="VEuPathDB" id="FungiDB:TRIVIDRAFT_219096"/>
<dbReference type="RefSeq" id="XP_013959532.1">
    <property type="nucleotide sequence ID" value="XM_014104057.1"/>
</dbReference>
<reference evidence="1 2" key="1">
    <citation type="journal article" date="2011" name="Genome Biol.">
        <title>Comparative genome sequence analysis underscores mycoparasitism as the ancestral life style of Trichoderma.</title>
        <authorList>
            <person name="Kubicek C.P."/>
            <person name="Herrera-Estrella A."/>
            <person name="Seidl-Seiboth V."/>
            <person name="Martinez D.A."/>
            <person name="Druzhinina I.S."/>
            <person name="Thon M."/>
            <person name="Zeilinger S."/>
            <person name="Casas-Flores S."/>
            <person name="Horwitz B.A."/>
            <person name="Mukherjee P.K."/>
            <person name="Mukherjee M."/>
            <person name="Kredics L."/>
            <person name="Alcaraz L.D."/>
            <person name="Aerts A."/>
            <person name="Antal Z."/>
            <person name="Atanasova L."/>
            <person name="Cervantes-Badillo M.G."/>
            <person name="Challacombe J."/>
            <person name="Chertkov O."/>
            <person name="McCluskey K."/>
            <person name="Coulpier F."/>
            <person name="Deshpande N."/>
            <person name="von Doehren H."/>
            <person name="Ebbole D.J."/>
            <person name="Esquivel-Naranjo E.U."/>
            <person name="Fekete E."/>
            <person name="Flipphi M."/>
            <person name="Glaser F."/>
            <person name="Gomez-Rodriguez E.Y."/>
            <person name="Gruber S."/>
            <person name="Han C."/>
            <person name="Henrissat B."/>
            <person name="Hermosa R."/>
            <person name="Hernandez-Onate M."/>
            <person name="Karaffa L."/>
            <person name="Kosti I."/>
            <person name="Le Crom S."/>
            <person name="Lindquist E."/>
            <person name="Lucas S."/>
            <person name="Luebeck M."/>
            <person name="Luebeck P.S."/>
            <person name="Margeot A."/>
            <person name="Metz B."/>
            <person name="Misra M."/>
            <person name="Nevalainen H."/>
            <person name="Omann M."/>
            <person name="Packer N."/>
            <person name="Perrone G."/>
            <person name="Uresti-Rivera E.E."/>
            <person name="Salamov A."/>
            <person name="Schmoll M."/>
            <person name="Seiboth B."/>
            <person name="Shapiro H."/>
            <person name="Sukno S."/>
            <person name="Tamayo-Ramos J.A."/>
            <person name="Tisch D."/>
            <person name="Wiest A."/>
            <person name="Wilkinson H.H."/>
            <person name="Zhang M."/>
            <person name="Coutinho P.M."/>
            <person name="Kenerley C.M."/>
            <person name="Monte E."/>
            <person name="Baker S.E."/>
            <person name="Grigoriev I.V."/>
        </authorList>
    </citation>
    <scope>NUCLEOTIDE SEQUENCE [LARGE SCALE GENOMIC DNA]</scope>
    <source>
        <strain evidence="2">Gv29-8 / FGSC 10586</strain>
    </source>
</reference>
<name>G9MIK6_HYPVG</name>
<comment type="caution">
    <text evidence="1">The sequence shown here is derived from an EMBL/GenBank/DDBJ whole genome shotgun (WGS) entry which is preliminary data.</text>
</comment>
<dbReference type="GeneID" id="25791390"/>
<sequence length="165" mass="18259">MNPFAVADTFADAEPPMLATVGGHEKQETGPASGHEASAFLTGKAEHLGPIRRESVRIDGEHTIPLGWSAGFSGHLHLDLILDFLRTALKVNGAEQVVAHKQALTRSTPMRRCCPTTQMLVRWLCCPKDPLYAILPTYEPRIPMAFTAISHPYSLDPTVWFTERR</sequence>